<dbReference type="InterPro" id="IPR011679">
    <property type="entry name" value="ERp29_C"/>
</dbReference>
<feature type="domain" description="Thioredoxin" evidence="11">
    <location>
        <begin position="1"/>
        <end position="147"/>
    </location>
</feature>
<dbReference type="AlphaFoldDB" id="A0A0C2SVZ2"/>
<evidence type="ECO:0000259" key="11">
    <source>
        <dbReference type="PROSITE" id="PS51352"/>
    </source>
</evidence>
<dbReference type="PANTHER" id="PTHR45672:SF11">
    <property type="entry name" value="PROTEIN DISULFIDE-ISOMERASE C17H9.14C"/>
    <property type="match status" value="1"/>
</dbReference>
<feature type="chain" id="PRO_5002155763" description="protein disulfide-isomerase" evidence="10">
    <location>
        <begin position="18"/>
        <end position="390"/>
    </location>
</feature>
<dbReference type="NCBIfam" id="TIGR01126">
    <property type="entry name" value="pdi_dom"/>
    <property type="match status" value="1"/>
</dbReference>
<dbReference type="OrthoDB" id="10264505at2759"/>
<dbReference type="InterPro" id="IPR017937">
    <property type="entry name" value="Thioredoxin_CS"/>
</dbReference>
<dbReference type="Gene3D" id="1.20.1150.12">
    <property type="entry name" value="Endoplasmic reticulum resident protein 29, C-terminal domain"/>
    <property type="match status" value="1"/>
</dbReference>
<dbReference type="GO" id="GO:0006457">
    <property type="term" value="P:protein folding"/>
    <property type="evidence" value="ECO:0007669"/>
    <property type="project" value="TreeGrafter"/>
</dbReference>
<dbReference type="InterPro" id="IPR036249">
    <property type="entry name" value="Thioredoxin-like_sf"/>
</dbReference>
<feature type="signal peptide" evidence="10">
    <location>
        <begin position="1"/>
        <end position="17"/>
    </location>
</feature>
<evidence type="ECO:0000256" key="7">
    <source>
        <dbReference type="ARBA" id="ARBA00023235"/>
    </source>
</evidence>
<evidence type="ECO:0000256" key="10">
    <source>
        <dbReference type="SAM" id="SignalP"/>
    </source>
</evidence>
<comment type="similarity">
    <text evidence="2 9">Belongs to the protein disulfide isomerase family.</text>
</comment>
<dbReference type="SUPFAM" id="SSF52833">
    <property type="entry name" value="Thioredoxin-like"/>
    <property type="match status" value="2"/>
</dbReference>
<evidence type="ECO:0000256" key="1">
    <source>
        <dbReference type="ARBA" id="ARBA00001182"/>
    </source>
</evidence>
<dbReference type="FunCoup" id="A0A0C2SVZ2">
    <property type="interactions" value="222"/>
</dbReference>
<dbReference type="PRINTS" id="PR00421">
    <property type="entry name" value="THIOREDOXIN"/>
</dbReference>
<comment type="catalytic activity">
    <reaction evidence="1">
        <text>Catalyzes the rearrangement of -S-S- bonds in proteins.</text>
        <dbReference type="EC" id="5.3.4.1"/>
    </reaction>
</comment>
<sequence length="390" mass="42814">MRLLPFVSVVFIAAVSASNVVELDSSNFDSFIGKGKPALVEFYAPWCGHCKASNNQSCSPPVVLILNTQTLAPIYEQLADAFAHANDKVIIAKVDADGDGKPLGKKYGVSGFPTLKWFGADGGRDPEPYESGRELDNLVSFITEKTGIKANIKPPPPPETLELDYKDFDRVVLDETNNVIVTFTAPWCGHCKHLKPIYNDVAKIFKPEKNCIVANIDANDPKNKDIASRYEVKGFPTIKFFAAGANKQAVDYDGGRYESGFVDFLNEKCGTQRAVGGGLNDKAGRLEEFDALAQRFFAAAADVRKSIHEEATSLAKETKAGAQHYLKVMGKIANGSAEYLDKETKRLESILKKRSLSEAKLDEIKIKLNILRAFAPQTEEEKIGRAESEL</sequence>
<dbReference type="STRING" id="946122.A0A0C2SVZ2"/>
<proteinExistence type="inferred from homology"/>
<dbReference type="Pfam" id="PF00085">
    <property type="entry name" value="Thioredoxin"/>
    <property type="match status" value="3"/>
</dbReference>
<protein>
    <recommendedName>
        <fullName evidence="3">protein disulfide-isomerase</fullName>
        <ecNumber evidence="3">5.3.4.1</ecNumber>
    </recommendedName>
</protein>
<keyword evidence="4 10" id="KW-0732">Signal</keyword>
<dbReference type="InterPro" id="IPR051063">
    <property type="entry name" value="PDI"/>
</dbReference>
<evidence type="ECO:0000256" key="9">
    <source>
        <dbReference type="RuleBase" id="RU004208"/>
    </source>
</evidence>
<dbReference type="HOGENOM" id="CLU_038617_1_1_1"/>
<evidence type="ECO:0000256" key="4">
    <source>
        <dbReference type="ARBA" id="ARBA00022729"/>
    </source>
</evidence>
<dbReference type="EC" id="5.3.4.1" evidence="3"/>
<dbReference type="Gene3D" id="3.40.30.10">
    <property type="entry name" value="Glutaredoxin"/>
    <property type="match status" value="2"/>
</dbReference>
<evidence type="ECO:0000313" key="12">
    <source>
        <dbReference type="EMBL" id="KIL67595.1"/>
    </source>
</evidence>
<feature type="domain" description="Thioredoxin" evidence="11">
    <location>
        <begin position="149"/>
        <end position="302"/>
    </location>
</feature>
<evidence type="ECO:0000256" key="5">
    <source>
        <dbReference type="ARBA" id="ARBA00022737"/>
    </source>
</evidence>
<dbReference type="Proteomes" id="UP000054549">
    <property type="component" value="Unassembled WGS sequence"/>
</dbReference>
<keyword evidence="6" id="KW-1015">Disulfide bond</keyword>
<dbReference type="PANTHER" id="PTHR45672">
    <property type="entry name" value="PROTEIN DISULFIDE-ISOMERASE C17H9.14C-RELATED"/>
    <property type="match status" value="1"/>
</dbReference>
<gene>
    <name evidence="12" type="ORF">M378DRAFT_73377</name>
</gene>
<dbReference type="PROSITE" id="PS00194">
    <property type="entry name" value="THIOREDOXIN_1"/>
    <property type="match status" value="1"/>
</dbReference>
<dbReference type="CDD" id="cd02998">
    <property type="entry name" value="PDI_a_ERp38"/>
    <property type="match status" value="1"/>
</dbReference>
<organism evidence="12 13">
    <name type="scientific">Amanita muscaria (strain Koide BX008)</name>
    <dbReference type="NCBI Taxonomy" id="946122"/>
    <lineage>
        <taxon>Eukaryota</taxon>
        <taxon>Fungi</taxon>
        <taxon>Dikarya</taxon>
        <taxon>Basidiomycota</taxon>
        <taxon>Agaricomycotina</taxon>
        <taxon>Agaricomycetes</taxon>
        <taxon>Agaricomycetidae</taxon>
        <taxon>Agaricales</taxon>
        <taxon>Pluteineae</taxon>
        <taxon>Amanitaceae</taxon>
        <taxon>Amanita</taxon>
    </lineage>
</organism>
<dbReference type="InterPro" id="IPR036356">
    <property type="entry name" value="ERp29_C_sf"/>
</dbReference>
<dbReference type="GO" id="GO:0003756">
    <property type="term" value="F:protein disulfide isomerase activity"/>
    <property type="evidence" value="ECO:0007669"/>
    <property type="project" value="UniProtKB-EC"/>
</dbReference>
<keyword evidence="13" id="KW-1185">Reference proteome</keyword>
<dbReference type="SUPFAM" id="SSF47933">
    <property type="entry name" value="ERP29 C domain-like"/>
    <property type="match status" value="1"/>
</dbReference>
<dbReference type="GO" id="GO:0005783">
    <property type="term" value="C:endoplasmic reticulum"/>
    <property type="evidence" value="ECO:0007669"/>
    <property type="project" value="InterPro"/>
</dbReference>
<evidence type="ECO:0000256" key="6">
    <source>
        <dbReference type="ARBA" id="ARBA00023157"/>
    </source>
</evidence>
<evidence type="ECO:0000313" key="13">
    <source>
        <dbReference type="Proteomes" id="UP000054549"/>
    </source>
</evidence>
<dbReference type="PROSITE" id="PS51352">
    <property type="entry name" value="THIOREDOXIN_2"/>
    <property type="match status" value="2"/>
</dbReference>
<dbReference type="CDD" id="cd00238">
    <property type="entry name" value="ERp29c"/>
    <property type="match status" value="1"/>
</dbReference>
<dbReference type="Pfam" id="PF07749">
    <property type="entry name" value="ERp29"/>
    <property type="match status" value="1"/>
</dbReference>
<dbReference type="InParanoid" id="A0A0C2SVZ2"/>
<dbReference type="InterPro" id="IPR013766">
    <property type="entry name" value="Thioredoxin_domain"/>
</dbReference>
<accession>A0A0C2SVZ2</accession>
<evidence type="ECO:0000256" key="3">
    <source>
        <dbReference type="ARBA" id="ARBA00012723"/>
    </source>
</evidence>
<reference evidence="12 13" key="1">
    <citation type="submission" date="2014-04" db="EMBL/GenBank/DDBJ databases">
        <title>Evolutionary Origins and Diversification of the Mycorrhizal Mutualists.</title>
        <authorList>
            <consortium name="DOE Joint Genome Institute"/>
            <consortium name="Mycorrhizal Genomics Consortium"/>
            <person name="Kohler A."/>
            <person name="Kuo A."/>
            <person name="Nagy L.G."/>
            <person name="Floudas D."/>
            <person name="Copeland A."/>
            <person name="Barry K.W."/>
            <person name="Cichocki N."/>
            <person name="Veneault-Fourrey C."/>
            <person name="LaButti K."/>
            <person name="Lindquist E.A."/>
            <person name="Lipzen A."/>
            <person name="Lundell T."/>
            <person name="Morin E."/>
            <person name="Murat C."/>
            <person name="Riley R."/>
            <person name="Ohm R."/>
            <person name="Sun H."/>
            <person name="Tunlid A."/>
            <person name="Henrissat B."/>
            <person name="Grigoriev I.V."/>
            <person name="Hibbett D.S."/>
            <person name="Martin F."/>
        </authorList>
    </citation>
    <scope>NUCLEOTIDE SEQUENCE [LARGE SCALE GENOMIC DNA]</scope>
    <source>
        <strain evidence="12 13">Koide BX008</strain>
    </source>
</reference>
<name>A0A0C2SVZ2_AMAMK</name>
<keyword evidence="8" id="KW-0676">Redox-active center</keyword>
<evidence type="ECO:0000256" key="2">
    <source>
        <dbReference type="ARBA" id="ARBA00006347"/>
    </source>
</evidence>
<keyword evidence="5" id="KW-0677">Repeat</keyword>
<keyword evidence="7" id="KW-0413">Isomerase</keyword>
<dbReference type="InterPro" id="IPR005788">
    <property type="entry name" value="PDI_thioredoxin-like_dom"/>
</dbReference>
<dbReference type="EMBL" id="KN818231">
    <property type="protein sequence ID" value="KIL67595.1"/>
    <property type="molecule type" value="Genomic_DNA"/>
</dbReference>
<evidence type="ECO:0000256" key="8">
    <source>
        <dbReference type="ARBA" id="ARBA00023284"/>
    </source>
</evidence>